<name>A0ABT4DUZ6_9BACL</name>
<keyword evidence="3" id="KW-1185">Reference proteome</keyword>
<dbReference type="PANTHER" id="PTHR14859:SF15">
    <property type="entry name" value="ENDONUCLEASE_EXONUCLEASE_PHOSPHATASE DOMAIN-CONTAINING PROTEIN"/>
    <property type="match status" value="1"/>
</dbReference>
<dbReference type="InterPro" id="IPR051916">
    <property type="entry name" value="GPI-anchor_lipid_remodeler"/>
</dbReference>
<evidence type="ECO:0000313" key="3">
    <source>
        <dbReference type="Proteomes" id="UP001207626"/>
    </source>
</evidence>
<dbReference type="InterPro" id="IPR005135">
    <property type="entry name" value="Endo/exonuclease/phosphatase"/>
</dbReference>
<comment type="caution">
    <text evidence="2">The sequence shown here is derived from an EMBL/GenBank/DDBJ whole genome shotgun (WGS) entry which is preliminary data.</text>
</comment>
<keyword evidence="2" id="KW-0255">Endonuclease</keyword>
<dbReference type="InterPro" id="IPR036691">
    <property type="entry name" value="Endo/exonu/phosph_ase_sf"/>
</dbReference>
<dbReference type="Gene3D" id="3.60.10.10">
    <property type="entry name" value="Endonuclease/exonuclease/phosphatase"/>
    <property type="match status" value="1"/>
</dbReference>
<evidence type="ECO:0000259" key="1">
    <source>
        <dbReference type="Pfam" id="PF03372"/>
    </source>
</evidence>
<gene>
    <name evidence="2" type="ORF">M5X09_16070</name>
</gene>
<organism evidence="2 3">
    <name type="scientific">Paenibacillus apiarius</name>
    <dbReference type="NCBI Taxonomy" id="46240"/>
    <lineage>
        <taxon>Bacteria</taxon>
        <taxon>Bacillati</taxon>
        <taxon>Bacillota</taxon>
        <taxon>Bacilli</taxon>
        <taxon>Bacillales</taxon>
        <taxon>Paenibacillaceae</taxon>
        <taxon>Paenibacillus</taxon>
    </lineage>
</organism>
<accession>A0ABT4DUZ6</accession>
<dbReference type="GO" id="GO:0004519">
    <property type="term" value="F:endonuclease activity"/>
    <property type="evidence" value="ECO:0007669"/>
    <property type="project" value="UniProtKB-KW"/>
</dbReference>
<evidence type="ECO:0000313" key="2">
    <source>
        <dbReference type="EMBL" id="MCY9521168.1"/>
    </source>
</evidence>
<dbReference type="Pfam" id="PF03372">
    <property type="entry name" value="Exo_endo_phos"/>
    <property type="match status" value="1"/>
</dbReference>
<reference evidence="2 3" key="1">
    <citation type="submission" date="2022-05" db="EMBL/GenBank/DDBJ databases">
        <title>Genome Sequencing of Bee-Associated Microbes.</title>
        <authorList>
            <person name="Dunlap C."/>
        </authorList>
    </citation>
    <scope>NUCLEOTIDE SEQUENCE [LARGE SCALE GENOMIC DNA]</scope>
    <source>
        <strain evidence="2 3">NRRL NRS-1438</strain>
    </source>
</reference>
<dbReference type="EMBL" id="JAMDLW010000021">
    <property type="protein sequence ID" value="MCY9521168.1"/>
    <property type="molecule type" value="Genomic_DNA"/>
</dbReference>
<keyword evidence="2" id="KW-0540">Nuclease</keyword>
<dbReference type="SUPFAM" id="SSF56219">
    <property type="entry name" value="DNase I-like"/>
    <property type="match status" value="1"/>
</dbReference>
<dbReference type="PANTHER" id="PTHR14859">
    <property type="entry name" value="CALCOFLUOR WHITE HYPERSENSITIVE PROTEIN PRECURSOR"/>
    <property type="match status" value="1"/>
</dbReference>
<protein>
    <submittedName>
        <fullName evidence="2">Endonuclease/exonuclease/phosphatase family protein</fullName>
    </submittedName>
</protein>
<proteinExistence type="predicted"/>
<dbReference type="RefSeq" id="WP_087434246.1">
    <property type="nucleotide sequence ID" value="NZ_JAMDLV010000007.1"/>
</dbReference>
<feature type="domain" description="Endonuclease/exonuclease/phosphatase" evidence="1">
    <location>
        <begin position="6"/>
        <end position="231"/>
    </location>
</feature>
<sequence length="247" mass="28502">MEIKILTFNMHHGKGMDGKLDLGRIAHVIEDSEADLVGLNELDRCFSQRSRYIDQLDWLANRLHMYHAFGESVTITSSKQMIRQFGNAILSRYPIVYVKNHLMNVSSMILERRTLLESCVVIHGHSLTFYVTHLSLNPVIKSRQVDFIIKKLRNNDQPVILSGDLNLRPGTKLWHKMNEILADVCRMSHPTPCYTFPSFRPMIQLDYIFVSRHIRTASVEVMRNIPRASDHLPLKATLTLPDFAFTD</sequence>
<dbReference type="Proteomes" id="UP001207626">
    <property type="component" value="Unassembled WGS sequence"/>
</dbReference>
<keyword evidence="2" id="KW-0378">Hydrolase</keyword>